<sequence length="273" mass="27973">MISTITVLGQGAMGSRMADRLDAAGFEVTRWSRSGSDITPREAVARADIALAMLRDDEASRDVWLDAEAGALAGLKKGAIAIESSTLRPDCMRDLGEAASRRGLAFLDAPVLGSRPQAEAGALVHLIGGVEEVVDRAQPLLKAVGAKQLHAGEIGAGASLKLIANTLFATQVALLAELIGRARKLGLDPSATVELLGATPLLSPGAAAAASLMLAGQDDPMFPVNLVRKDLGYAIGEACEAMPIAVAASKAFGRAAAAGMGGANLTAVHRLYD</sequence>
<dbReference type="InterPro" id="IPR015815">
    <property type="entry name" value="HIBADH-related"/>
</dbReference>
<name>A0ABS6SM95_9SPHN</name>
<dbReference type="Pfam" id="PF14833">
    <property type="entry name" value="NAD_binding_11"/>
    <property type="match status" value="1"/>
</dbReference>
<evidence type="ECO:0000256" key="1">
    <source>
        <dbReference type="ARBA" id="ARBA00023002"/>
    </source>
</evidence>
<dbReference type="PANTHER" id="PTHR43580">
    <property type="entry name" value="OXIDOREDUCTASE GLYR1-RELATED"/>
    <property type="match status" value="1"/>
</dbReference>
<dbReference type="Proteomes" id="UP000699975">
    <property type="component" value="Unassembled WGS sequence"/>
</dbReference>
<accession>A0ABS6SM95</accession>
<keyword evidence="6" id="KW-1185">Reference proteome</keyword>
<feature type="domain" description="6-phosphogluconate dehydrogenase NADP-binding" evidence="3">
    <location>
        <begin position="4"/>
        <end position="150"/>
    </location>
</feature>
<dbReference type="InterPro" id="IPR051265">
    <property type="entry name" value="HIBADH-related_NP60_sf"/>
</dbReference>
<proteinExistence type="predicted"/>
<dbReference type="PANTHER" id="PTHR43580:SF2">
    <property type="entry name" value="CYTOKINE-LIKE NUCLEAR FACTOR N-PAC"/>
    <property type="match status" value="1"/>
</dbReference>
<evidence type="ECO:0000259" key="4">
    <source>
        <dbReference type="Pfam" id="PF14833"/>
    </source>
</evidence>
<dbReference type="PIRSF" id="PIRSF000103">
    <property type="entry name" value="HIBADH"/>
    <property type="match status" value="1"/>
</dbReference>
<keyword evidence="1" id="KW-0560">Oxidoreductase</keyword>
<organism evidence="5 6">
    <name type="scientific">Erythrobacter ani</name>
    <dbReference type="NCBI Taxonomy" id="2827235"/>
    <lineage>
        <taxon>Bacteria</taxon>
        <taxon>Pseudomonadati</taxon>
        <taxon>Pseudomonadota</taxon>
        <taxon>Alphaproteobacteria</taxon>
        <taxon>Sphingomonadales</taxon>
        <taxon>Erythrobacteraceae</taxon>
        <taxon>Erythrobacter/Porphyrobacter group</taxon>
        <taxon>Erythrobacter</taxon>
    </lineage>
</organism>
<protein>
    <submittedName>
        <fullName evidence="5">NAD(P)-dependent oxidoreductase</fullName>
    </submittedName>
</protein>
<evidence type="ECO:0000313" key="5">
    <source>
        <dbReference type="EMBL" id="MBV7266156.1"/>
    </source>
</evidence>
<dbReference type="Pfam" id="PF03446">
    <property type="entry name" value="NAD_binding_2"/>
    <property type="match status" value="1"/>
</dbReference>
<reference evidence="5 6" key="1">
    <citation type="submission" date="2021-04" db="EMBL/GenBank/DDBJ databases">
        <authorList>
            <person name="Pira H."/>
            <person name="Risdian C."/>
            <person name="Wink J."/>
        </authorList>
    </citation>
    <scope>NUCLEOTIDE SEQUENCE [LARGE SCALE GENOMIC DNA]</scope>
    <source>
        <strain evidence="5 6">WH131</strain>
    </source>
</reference>
<comment type="caution">
    <text evidence="5">The sequence shown here is derived from an EMBL/GenBank/DDBJ whole genome shotgun (WGS) entry which is preliminary data.</text>
</comment>
<gene>
    <name evidence="5" type="ORF">KCG45_08200</name>
</gene>
<evidence type="ECO:0000259" key="3">
    <source>
        <dbReference type="Pfam" id="PF03446"/>
    </source>
</evidence>
<evidence type="ECO:0000313" key="6">
    <source>
        <dbReference type="Proteomes" id="UP000699975"/>
    </source>
</evidence>
<dbReference type="EMBL" id="JAGSPB010000002">
    <property type="protein sequence ID" value="MBV7266156.1"/>
    <property type="molecule type" value="Genomic_DNA"/>
</dbReference>
<dbReference type="InterPro" id="IPR029154">
    <property type="entry name" value="HIBADH-like_NADP-bd"/>
</dbReference>
<dbReference type="InterPro" id="IPR006115">
    <property type="entry name" value="6PGDH_NADP-bd"/>
</dbReference>
<evidence type="ECO:0000256" key="2">
    <source>
        <dbReference type="ARBA" id="ARBA00023027"/>
    </source>
</evidence>
<keyword evidence="2" id="KW-0520">NAD</keyword>
<feature type="domain" description="3-hydroxyisobutyrate dehydrogenase-like NAD-binding" evidence="4">
    <location>
        <begin position="155"/>
        <end position="272"/>
    </location>
</feature>
<dbReference type="RefSeq" id="WP_218316785.1">
    <property type="nucleotide sequence ID" value="NZ_JAGSPB010000002.1"/>
</dbReference>